<organism evidence="1 2">
    <name type="scientific">Paenibacillus cremeus</name>
    <dbReference type="NCBI Taxonomy" id="2163881"/>
    <lineage>
        <taxon>Bacteria</taxon>
        <taxon>Bacillati</taxon>
        <taxon>Bacillota</taxon>
        <taxon>Bacilli</taxon>
        <taxon>Bacillales</taxon>
        <taxon>Paenibacillaceae</taxon>
        <taxon>Paenibacillus</taxon>
    </lineage>
</organism>
<evidence type="ECO:0000313" key="2">
    <source>
        <dbReference type="Proteomes" id="UP000317036"/>
    </source>
</evidence>
<sequence>MEKIMKQVPVKVEQMQEKEIFVTADGREFEREEDALVHETLNLINQIDISDYFPAYNKQIKLVYFEDETQVELYEQLHSGNADDNTWMSWLSHAHKHKFENLPKWVVCHFENHGNDYTAFYYTLDEFKDNLRKVLTVVDMC</sequence>
<evidence type="ECO:0000313" key="1">
    <source>
        <dbReference type="EMBL" id="TVY09866.1"/>
    </source>
</evidence>
<protein>
    <submittedName>
        <fullName evidence="1">Uncharacterized protein</fullName>
    </submittedName>
</protein>
<dbReference type="AlphaFoldDB" id="A0A559KCK1"/>
<proteinExistence type="predicted"/>
<comment type="caution">
    <text evidence="1">The sequence shown here is derived from an EMBL/GenBank/DDBJ whole genome shotgun (WGS) entry which is preliminary data.</text>
</comment>
<dbReference type="RefSeq" id="WP_144846396.1">
    <property type="nucleotide sequence ID" value="NZ_VNJI01000011.1"/>
</dbReference>
<keyword evidence="2" id="KW-1185">Reference proteome</keyword>
<gene>
    <name evidence="1" type="ORF">FPZ49_10870</name>
</gene>
<reference evidence="1 2" key="1">
    <citation type="submission" date="2019-07" db="EMBL/GenBank/DDBJ databases">
        <authorList>
            <person name="Kim J."/>
        </authorList>
    </citation>
    <scope>NUCLEOTIDE SEQUENCE [LARGE SCALE GENOMIC DNA]</scope>
    <source>
        <strain evidence="1 2">JC52</strain>
    </source>
</reference>
<accession>A0A559KCK1</accession>
<dbReference type="EMBL" id="VNJI01000011">
    <property type="protein sequence ID" value="TVY09866.1"/>
    <property type="molecule type" value="Genomic_DNA"/>
</dbReference>
<dbReference type="Proteomes" id="UP000317036">
    <property type="component" value="Unassembled WGS sequence"/>
</dbReference>
<name>A0A559KCK1_9BACL</name>